<organism evidence="2 3">
    <name type="scientific">Euphydryas editha</name>
    <name type="common">Edith's checkerspot</name>
    <dbReference type="NCBI Taxonomy" id="104508"/>
    <lineage>
        <taxon>Eukaryota</taxon>
        <taxon>Metazoa</taxon>
        <taxon>Ecdysozoa</taxon>
        <taxon>Arthropoda</taxon>
        <taxon>Hexapoda</taxon>
        <taxon>Insecta</taxon>
        <taxon>Pterygota</taxon>
        <taxon>Neoptera</taxon>
        <taxon>Endopterygota</taxon>
        <taxon>Lepidoptera</taxon>
        <taxon>Glossata</taxon>
        <taxon>Ditrysia</taxon>
        <taxon>Papilionoidea</taxon>
        <taxon>Nymphalidae</taxon>
        <taxon>Nymphalinae</taxon>
        <taxon>Euphydryas</taxon>
    </lineage>
</organism>
<reference evidence="2" key="1">
    <citation type="submission" date="2022-03" db="EMBL/GenBank/DDBJ databases">
        <authorList>
            <person name="Tunstrom K."/>
        </authorList>
    </citation>
    <scope>NUCLEOTIDE SEQUENCE</scope>
</reference>
<dbReference type="PROSITE" id="PS50878">
    <property type="entry name" value="RT_POL"/>
    <property type="match status" value="1"/>
</dbReference>
<dbReference type="PANTHER" id="PTHR47027">
    <property type="entry name" value="REVERSE TRANSCRIPTASE DOMAIN-CONTAINING PROTEIN"/>
    <property type="match status" value="1"/>
</dbReference>
<dbReference type="AlphaFoldDB" id="A0AAU9TES7"/>
<name>A0AAU9TES7_EUPED</name>
<dbReference type="GO" id="GO:0071897">
    <property type="term" value="P:DNA biosynthetic process"/>
    <property type="evidence" value="ECO:0007669"/>
    <property type="project" value="UniProtKB-ARBA"/>
</dbReference>
<comment type="caution">
    <text evidence="2">The sequence shown here is derived from an EMBL/GenBank/DDBJ whole genome shotgun (WGS) entry which is preliminary data.</text>
</comment>
<protein>
    <recommendedName>
        <fullName evidence="1">Reverse transcriptase domain-containing protein</fullName>
    </recommendedName>
</protein>
<dbReference type="CDD" id="cd01650">
    <property type="entry name" value="RT_nLTR_like"/>
    <property type="match status" value="1"/>
</dbReference>
<dbReference type="PANTHER" id="PTHR47027:SF20">
    <property type="entry name" value="REVERSE TRANSCRIPTASE-LIKE PROTEIN WITH RNA-DIRECTED DNA POLYMERASE DOMAIN"/>
    <property type="match status" value="1"/>
</dbReference>
<feature type="domain" description="Reverse transcriptase" evidence="1">
    <location>
        <begin position="1"/>
        <end position="199"/>
    </location>
</feature>
<accession>A0AAU9TES7</accession>
<gene>
    <name evidence="2" type="ORF">EEDITHA_LOCUS1728</name>
</gene>
<proteinExistence type="predicted"/>
<evidence type="ECO:0000313" key="2">
    <source>
        <dbReference type="EMBL" id="CAH2085229.1"/>
    </source>
</evidence>
<evidence type="ECO:0000259" key="1">
    <source>
        <dbReference type="PROSITE" id="PS50878"/>
    </source>
</evidence>
<sequence length="386" mass="45698">MSNIYKVFSKVILNRITKALDDNQPREQAGFRSGYSTLDHIHVVKQVIEKSKEFNMPLYCCFVDYSKAFDSLEHGKIWQALKNQGIEHKYIRIIRNSSAKIKLEREGSEIRIERGVRQGDPLSPKLFSAVLEEIFKILKWKNYGLNINGENLNHLSRKVGLLMNTLKTKVMTNSKREPIIINGNEIEYVEEYTYLGQVVSPTDLTSKEINTRIGNAWKRYWSLREIMKNKEISKAIKIRIYNTCILPILTYVCQTWAVTKAHNQNLEVCHRSMERSMLKIRKSDKIRNKYVRKITKLENITYTIRKNKWRWTGHTLRGSEKWSKTVMSWYPIYRKRNRGRQYKRWEDDIKAVAGTMWSRIARERTYWKKLEEAYANQGQTDTVSLI</sequence>
<dbReference type="SUPFAM" id="SSF56672">
    <property type="entry name" value="DNA/RNA polymerases"/>
    <property type="match status" value="1"/>
</dbReference>
<dbReference type="Proteomes" id="UP001153954">
    <property type="component" value="Unassembled WGS sequence"/>
</dbReference>
<evidence type="ECO:0000313" key="3">
    <source>
        <dbReference type="Proteomes" id="UP001153954"/>
    </source>
</evidence>
<keyword evidence="3" id="KW-1185">Reference proteome</keyword>
<dbReference type="EMBL" id="CAKOGL010000004">
    <property type="protein sequence ID" value="CAH2085229.1"/>
    <property type="molecule type" value="Genomic_DNA"/>
</dbReference>
<dbReference type="InterPro" id="IPR000477">
    <property type="entry name" value="RT_dom"/>
</dbReference>
<dbReference type="Pfam" id="PF00078">
    <property type="entry name" value="RVT_1"/>
    <property type="match status" value="1"/>
</dbReference>
<dbReference type="InterPro" id="IPR043502">
    <property type="entry name" value="DNA/RNA_pol_sf"/>
</dbReference>